<keyword evidence="9" id="KW-1185">Reference proteome</keyword>
<dbReference type="PANTHER" id="PTHR24291">
    <property type="entry name" value="CYTOCHROME P450 FAMILY 4"/>
    <property type="match status" value="1"/>
</dbReference>
<dbReference type="SUPFAM" id="SSF48264">
    <property type="entry name" value="Cytochrome P450"/>
    <property type="match status" value="1"/>
</dbReference>
<keyword evidence="2 7" id="KW-0349">Heme</keyword>
<dbReference type="InterPro" id="IPR001128">
    <property type="entry name" value="Cyt_P450"/>
</dbReference>
<evidence type="ECO:0000256" key="2">
    <source>
        <dbReference type="ARBA" id="ARBA00022617"/>
    </source>
</evidence>
<dbReference type="CDD" id="cd11053">
    <property type="entry name" value="CYP110-like"/>
    <property type="match status" value="1"/>
</dbReference>
<dbReference type="InterPro" id="IPR017972">
    <property type="entry name" value="Cyt_P450_CS"/>
</dbReference>
<evidence type="ECO:0000256" key="5">
    <source>
        <dbReference type="ARBA" id="ARBA00023004"/>
    </source>
</evidence>
<sequence>MALPPSLALPPVVQTARWIVRPTALLDKARQDCGDVVTLNFAPAGRFILTSDPADVRRLFTAPPDEVPTATANSPIGPLVGDHSLLTLNGREHLRQRKLLLPSFHGDRLRAYADIIETEAHARIDTWQPGAEMRLQPHMSAITLEVILRAVFGVEDKARHAALRTAIEDLILFTASPKAILSAIVTTQRGKLTGPLRGKAAAMDALLYEEIASHRAHGSLEDREDILSLMMCAQDEDGHAMTDIELRDELVTLLLAGHETTATSLSWAIERLLRTPHALARVTDDIDDDAYLDAVIHETLRSRPVVPIVGRTLQAPMTFGAYEIPAGSFAGASLYGTNHNPAVYDEPKAFRPERFLDRKPDTYAWIPFGGGVRRCIGAAFAQMEMKIILRAMLSRARLEAVDLRPERVRRRNITFVPEHGTTVRVRAVDRVPARREPVAA</sequence>
<dbReference type="RefSeq" id="WP_353864675.1">
    <property type="nucleotide sequence ID" value="NZ_CP088295.1"/>
</dbReference>
<comment type="similarity">
    <text evidence="1 7">Belongs to the cytochrome P450 family.</text>
</comment>
<proteinExistence type="inferred from homology"/>
<evidence type="ECO:0000256" key="6">
    <source>
        <dbReference type="ARBA" id="ARBA00023033"/>
    </source>
</evidence>
<accession>A0ABY5PHM6</accession>
<keyword evidence="5 7" id="KW-0408">Iron</keyword>
<gene>
    <name evidence="8" type="ORF">LRS13_01245</name>
</gene>
<keyword evidence="3 7" id="KW-0479">Metal-binding</keyword>
<evidence type="ECO:0000313" key="9">
    <source>
        <dbReference type="Proteomes" id="UP001058860"/>
    </source>
</evidence>
<dbReference type="InterPro" id="IPR002401">
    <property type="entry name" value="Cyt_P450_E_grp-I"/>
</dbReference>
<keyword evidence="4 7" id="KW-0560">Oxidoreductase</keyword>
<reference evidence="9" key="1">
    <citation type="submission" date="2021-11" db="EMBL/GenBank/DDBJ databases">
        <title>Cultivation dependent microbiological survey of springs from the worlds oldest radium mine currently devoted to the extraction of radon-saturated water.</title>
        <authorList>
            <person name="Kapinusova G."/>
            <person name="Smrhova T."/>
            <person name="Strejcek M."/>
            <person name="Suman J."/>
            <person name="Jani K."/>
            <person name="Pajer P."/>
            <person name="Uhlik O."/>
        </authorList>
    </citation>
    <scope>NUCLEOTIDE SEQUENCE [LARGE SCALE GENOMIC DNA]</scope>
    <source>
        <strain evidence="9">J379</strain>
    </source>
</reference>
<dbReference type="Pfam" id="PF00067">
    <property type="entry name" value="p450"/>
    <property type="match status" value="1"/>
</dbReference>
<organism evidence="8 9">
    <name type="scientific">Svornostia abyssi</name>
    <dbReference type="NCBI Taxonomy" id="2898438"/>
    <lineage>
        <taxon>Bacteria</taxon>
        <taxon>Bacillati</taxon>
        <taxon>Actinomycetota</taxon>
        <taxon>Thermoleophilia</taxon>
        <taxon>Solirubrobacterales</taxon>
        <taxon>Baekduiaceae</taxon>
        <taxon>Svornostia</taxon>
    </lineage>
</organism>
<dbReference type="PRINTS" id="PR00463">
    <property type="entry name" value="EP450I"/>
</dbReference>
<evidence type="ECO:0000313" key="8">
    <source>
        <dbReference type="EMBL" id="UUY04184.1"/>
    </source>
</evidence>
<dbReference type="PRINTS" id="PR00385">
    <property type="entry name" value="P450"/>
</dbReference>
<evidence type="ECO:0000256" key="4">
    <source>
        <dbReference type="ARBA" id="ARBA00023002"/>
    </source>
</evidence>
<dbReference type="EMBL" id="CP088295">
    <property type="protein sequence ID" value="UUY04184.1"/>
    <property type="molecule type" value="Genomic_DNA"/>
</dbReference>
<name>A0ABY5PHM6_9ACTN</name>
<evidence type="ECO:0000256" key="1">
    <source>
        <dbReference type="ARBA" id="ARBA00010617"/>
    </source>
</evidence>
<dbReference type="InterPro" id="IPR050196">
    <property type="entry name" value="Cytochrome_P450_Monoox"/>
</dbReference>
<keyword evidence="6 7" id="KW-0503">Monooxygenase</keyword>
<dbReference type="InterPro" id="IPR036396">
    <property type="entry name" value="Cyt_P450_sf"/>
</dbReference>
<dbReference type="PANTHER" id="PTHR24291:SF50">
    <property type="entry name" value="BIFUNCTIONAL ALBAFLAVENONE MONOOXYGENASE_TERPENE SYNTHASE"/>
    <property type="match status" value="1"/>
</dbReference>
<dbReference type="PROSITE" id="PS00086">
    <property type="entry name" value="CYTOCHROME_P450"/>
    <property type="match status" value="1"/>
</dbReference>
<evidence type="ECO:0000256" key="7">
    <source>
        <dbReference type="RuleBase" id="RU000461"/>
    </source>
</evidence>
<dbReference type="Gene3D" id="1.10.630.10">
    <property type="entry name" value="Cytochrome P450"/>
    <property type="match status" value="1"/>
</dbReference>
<protein>
    <submittedName>
        <fullName evidence="8">Cytochrome P450</fullName>
    </submittedName>
</protein>
<evidence type="ECO:0000256" key="3">
    <source>
        <dbReference type="ARBA" id="ARBA00022723"/>
    </source>
</evidence>
<dbReference type="Proteomes" id="UP001058860">
    <property type="component" value="Chromosome"/>
</dbReference>